<feature type="transmembrane region" description="Helical" evidence="1">
    <location>
        <begin position="76"/>
        <end position="95"/>
    </location>
</feature>
<keyword evidence="1" id="KW-0812">Transmembrane</keyword>
<keyword evidence="1" id="KW-0472">Membrane</keyword>
<keyword evidence="3" id="KW-1185">Reference proteome</keyword>
<evidence type="ECO:0000313" key="2">
    <source>
        <dbReference type="EMBL" id="MBP0903716.1"/>
    </source>
</evidence>
<feature type="transmembrane region" description="Helical" evidence="1">
    <location>
        <begin position="259"/>
        <end position="282"/>
    </location>
</feature>
<feature type="transmembrane region" description="Helical" evidence="1">
    <location>
        <begin position="236"/>
        <end position="252"/>
    </location>
</feature>
<feature type="transmembrane region" description="Helical" evidence="1">
    <location>
        <begin position="364"/>
        <end position="384"/>
    </location>
</feature>
<proteinExistence type="predicted"/>
<feature type="transmembrane region" description="Helical" evidence="1">
    <location>
        <begin position="132"/>
        <end position="152"/>
    </location>
</feature>
<evidence type="ECO:0000256" key="1">
    <source>
        <dbReference type="SAM" id="Phobius"/>
    </source>
</evidence>
<gene>
    <name evidence="2" type="ORF">J8H85_07735</name>
</gene>
<evidence type="ECO:0000313" key="3">
    <source>
        <dbReference type="Proteomes" id="UP000670776"/>
    </source>
</evidence>
<feature type="transmembrane region" description="Helical" evidence="1">
    <location>
        <begin position="214"/>
        <end position="230"/>
    </location>
</feature>
<feature type="transmembrane region" description="Helical" evidence="1">
    <location>
        <begin position="185"/>
        <end position="207"/>
    </location>
</feature>
<feature type="transmembrane region" description="Helical" evidence="1">
    <location>
        <begin position="42"/>
        <end position="64"/>
    </location>
</feature>
<comment type="caution">
    <text evidence="2">The sequence shown here is derived from an EMBL/GenBank/DDBJ whole genome shotgun (WGS) entry which is preliminary data.</text>
</comment>
<evidence type="ECO:0008006" key="4">
    <source>
        <dbReference type="Google" id="ProtNLM"/>
    </source>
</evidence>
<dbReference type="EMBL" id="JAGJCB010000005">
    <property type="protein sequence ID" value="MBP0903716.1"/>
    <property type="molecule type" value="Genomic_DNA"/>
</dbReference>
<keyword evidence="1" id="KW-1133">Transmembrane helix</keyword>
<feature type="transmembrane region" description="Helical" evidence="1">
    <location>
        <begin position="396"/>
        <end position="414"/>
    </location>
</feature>
<protein>
    <recommendedName>
        <fullName evidence="4">O-antigen ligase-like membrane protein</fullName>
    </recommendedName>
</protein>
<accession>A0ABS4BUN3</accession>
<dbReference type="RefSeq" id="WP_209654219.1">
    <property type="nucleotide sequence ID" value="NZ_JAGJCB010000005.1"/>
</dbReference>
<sequence>MDKVLKGHTEILTKEAAIINTIKNGIWIYFLLLVFEGALRKWFLSFLATPLLIVRDPLAIWIIYTAWKHNVIKANFYVLAMSLITIIAVSTALVFGHGNIMVTFFGARILIIHFPVMFIIGKVFDLDDVIKIGKVLLVMTVVMAVLIGLQFYSPQSAWVNRGIGGDTEGAGFSGAMGYFRPSGTFSFTTGNVLFFSFSACYIFYFWLAKVKVNKIILIAATVALLAAIPLSISRTLMFSIAVTFIFTIISVASKPKFLVRMLVFVVLMAIALVILGNTPFFATATEAFTNRFEVASEVEGGVSTSLLDRFFGGMIEAITESNLPFFGYGLGMGTNVGAALLTTKGEEITFLIAEQEWLRIVGEMGFVLGILLLLLRVAFCADITIKSYQSLKFDNILPWLLLSVGLMVIMQGQWAQPTVLGFSTLIGGLILASSKITN</sequence>
<organism evidence="2 3">
    <name type="scientific">Mariniflexile gromovii</name>
    <dbReference type="NCBI Taxonomy" id="362523"/>
    <lineage>
        <taxon>Bacteria</taxon>
        <taxon>Pseudomonadati</taxon>
        <taxon>Bacteroidota</taxon>
        <taxon>Flavobacteriia</taxon>
        <taxon>Flavobacteriales</taxon>
        <taxon>Flavobacteriaceae</taxon>
        <taxon>Mariniflexile</taxon>
    </lineage>
</organism>
<dbReference type="Proteomes" id="UP000670776">
    <property type="component" value="Unassembled WGS sequence"/>
</dbReference>
<feature type="transmembrane region" description="Helical" evidence="1">
    <location>
        <begin position="101"/>
        <end position="120"/>
    </location>
</feature>
<reference evidence="2 3" key="1">
    <citation type="submission" date="2021-04" db="EMBL/GenBank/DDBJ databases">
        <title>Mariniflexile gromovii gen. nov., sp. nov., a gliding bacterium isolated from the sea urchin Strongylocentrotus intermedius.</title>
        <authorList>
            <person name="Ko S."/>
            <person name="Le V."/>
            <person name="Ahn C.-Y."/>
            <person name="Oh H.-M."/>
        </authorList>
    </citation>
    <scope>NUCLEOTIDE SEQUENCE [LARGE SCALE GENOMIC DNA]</scope>
    <source>
        <strain evidence="2 3">KCTC 12570</strain>
    </source>
</reference>
<name>A0ABS4BUN3_9FLAO</name>